<gene>
    <name evidence="1" type="ORF">SCALOS_LOCUS8803</name>
</gene>
<accession>A0ACA9NK18</accession>
<name>A0ACA9NK18_9GLOM</name>
<protein>
    <submittedName>
        <fullName evidence="1">466_t:CDS:1</fullName>
    </submittedName>
</protein>
<proteinExistence type="predicted"/>
<feature type="non-terminal residue" evidence="1">
    <location>
        <position position="1"/>
    </location>
</feature>
<dbReference type="Proteomes" id="UP000789860">
    <property type="component" value="Unassembled WGS sequence"/>
</dbReference>
<reference evidence="1" key="1">
    <citation type="submission" date="2021-06" db="EMBL/GenBank/DDBJ databases">
        <authorList>
            <person name="Kallberg Y."/>
            <person name="Tangrot J."/>
            <person name="Rosling A."/>
        </authorList>
    </citation>
    <scope>NUCLEOTIDE SEQUENCE</scope>
    <source>
        <strain evidence="1">AU212A</strain>
    </source>
</reference>
<evidence type="ECO:0000313" key="2">
    <source>
        <dbReference type="Proteomes" id="UP000789860"/>
    </source>
</evidence>
<comment type="caution">
    <text evidence="1">The sequence shown here is derived from an EMBL/GenBank/DDBJ whole genome shotgun (WGS) entry which is preliminary data.</text>
</comment>
<keyword evidence="2" id="KW-1185">Reference proteome</keyword>
<dbReference type="EMBL" id="CAJVPM010024698">
    <property type="protein sequence ID" value="CAG8654909.1"/>
    <property type="molecule type" value="Genomic_DNA"/>
</dbReference>
<sequence>EYLPTDPEGYAIIYNFLESGKGGASYVNCPFFEDPNNGKIQIIKDQRTCGGVKICPYVHNYLQTYKHTK</sequence>
<feature type="non-terminal residue" evidence="1">
    <location>
        <position position="69"/>
    </location>
</feature>
<organism evidence="1 2">
    <name type="scientific">Scutellospora calospora</name>
    <dbReference type="NCBI Taxonomy" id="85575"/>
    <lineage>
        <taxon>Eukaryota</taxon>
        <taxon>Fungi</taxon>
        <taxon>Fungi incertae sedis</taxon>
        <taxon>Mucoromycota</taxon>
        <taxon>Glomeromycotina</taxon>
        <taxon>Glomeromycetes</taxon>
        <taxon>Diversisporales</taxon>
        <taxon>Gigasporaceae</taxon>
        <taxon>Scutellospora</taxon>
    </lineage>
</organism>
<evidence type="ECO:0000313" key="1">
    <source>
        <dbReference type="EMBL" id="CAG8654909.1"/>
    </source>
</evidence>